<comment type="caution">
    <text evidence="4">The sequence shown here is derived from an EMBL/GenBank/DDBJ whole genome shotgun (WGS) entry which is preliminary data.</text>
</comment>
<accession>A0A1V4SFA3</accession>
<dbReference type="GO" id="GO:0005886">
    <property type="term" value="C:plasma membrane"/>
    <property type="evidence" value="ECO:0007669"/>
    <property type="project" value="TreeGrafter"/>
</dbReference>
<organism evidence="4 5">
    <name type="scientific">Ruminiclostridium hungatei</name>
    <name type="common">Clostridium hungatei</name>
    <dbReference type="NCBI Taxonomy" id="48256"/>
    <lineage>
        <taxon>Bacteria</taxon>
        <taxon>Bacillati</taxon>
        <taxon>Bacillota</taxon>
        <taxon>Clostridia</taxon>
        <taxon>Eubacteriales</taxon>
        <taxon>Oscillospiraceae</taxon>
        <taxon>Ruminiclostridium</taxon>
    </lineage>
</organism>
<keyword evidence="2" id="KW-1133">Transmembrane helix</keyword>
<dbReference type="PANTHER" id="PTHR42709:SF9">
    <property type="entry name" value="ALKALINE PHOSPHATASE LIKE PROTEIN"/>
    <property type="match status" value="1"/>
</dbReference>
<feature type="domain" description="VTT" evidence="3">
    <location>
        <begin position="45"/>
        <end position="164"/>
    </location>
</feature>
<keyword evidence="2" id="KW-0472">Membrane</keyword>
<reference evidence="4 5" key="1">
    <citation type="submission" date="2017-03" db="EMBL/GenBank/DDBJ databases">
        <title>Genome sequence of Clostridium hungatei DSM 14427.</title>
        <authorList>
            <person name="Poehlein A."/>
            <person name="Daniel R."/>
        </authorList>
    </citation>
    <scope>NUCLEOTIDE SEQUENCE [LARGE SCALE GENOMIC DNA]</scope>
    <source>
        <strain evidence="4 5">DSM 14427</strain>
    </source>
</reference>
<dbReference type="AlphaFoldDB" id="A0A1V4SFA3"/>
<dbReference type="InterPro" id="IPR032816">
    <property type="entry name" value="VTT_dom"/>
</dbReference>
<proteinExistence type="inferred from homology"/>
<sequence>MEDFILNSIHSIVNGNPVVTYIFFFLSGVLQLVFPPYPSDVIIIFEGYVTTVGTHFYFLPVLLVSVIGSLMGSVLVYWFGYKKGDEVLRYKLVLKYIDEKHIKRSEKVFHKYGKYGLILSKFIPGTSSIMVLFSGVFKVKKRIYFTYIILSIFLQQIIYLFIGRVIGNNIDGVKRFLSIFNLASLVVLGCIIVIGFIIYKSRKARKKSSNSSLQ</sequence>
<evidence type="ECO:0000256" key="1">
    <source>
        <dbReference type="ARBA" id="ARBA00010792"/>
    </source>
</evidence>
<dbReference type="Proteomes" id="UP000191554">
    <property type="component" value="Unassembled WGS sequence"/>
</dbReference>
<dbReference type="OrthoDB" id="9813426at2"/>
<keyword evidence="2" id="KW-0812">Transmembrane</keyword>
<feature type="transmembrane region" description="Helical" evidence="2">
    <location>
        <begin position="144"/>
        <end position="167"/>
    </location>
</feature>
<protein>
    <submittedName>
        <fullName evidence="4">SNARE associated golgi protein</fullName>
    </submittedName>
</protein>
<feature type="transmembrane region" description="Helical" evidence="2">
    <location>
        <begin position="18"/>
        <end position="35"/>
    </location>
</feature>
<evidence type="ECO:0000313" key="4">
    <source>
        <dbReference type="EMBL" id="OPX42484.1"/>
    </source>
</evidence>
<feature type="transmembrane region" description="Helical" evidence="2">
    <location>
        <begin position="115"/>
        <end position="137"/>
    </location>
</feature>
<evidence type="ECO:0000256" key="2">
    <source>
        <dbReference type="SAM" id="Phobius"/>
    </source>
</evidence>
<dbReference type="PANTHER" id="PTHR42709">
    <property type="entry name" value="ALKALINE PHOSPHATASE LIKE PROTEIN"/>
    <property type="match status" value="1"/>
</dbReference>
<name>A0A1V4SFA3_RUMHU</name>
<evidence type="ECO:0000259" key="3">
    <source>
        <dbReference type="Pfam" id="PF09335"/>
    </source>
</evidence>
<gene>
    <name evidence="4" type="ORF">CLHUN_36090</name>
</gene>
<dbReference type="STRING" id="48256.CLHUN_36090"/>
<comment type="similarity">
    <text evidence="1">Belongs to the DedA family.</text>
</comment>
<feature type="transmembrane region" description="Helical" evidence="2">
    <location>
        <begin position="179"/>
        <end position="199"/>
    </location>
</feature>
<dbReference type="EMBL" id="MZGX01000028">
    <property type="protein sequence ID" value="OPX42484.1"/>
    <property type="molecule type" value="Genomic_DNA"/>
</dbReference>
<evidence type="ECO:0000313" key="5">
    <source>
        <dbReference type="Proteomes" id="UP000191554"/>
    </source>
</evidence>
<keyword evidence="5" id="KW-1185">Reference proteome</keyword>
<dbReference type="Pfam" id="PF09335">
    <property type="entry name" value="VTT_dom"/>
    <property type="match status" value="1"/>
</dbReference>
<dbReference type="InterPro" id="IPR051311">
    <property type="entry name" value="DedA_domain"/>
</dbReference>
<dbReference type="RefSeq" id="WP_080066020.1">
    <property type="nucleotide sequence ID" value="NZ_MZGX01000028.1"/>
</dbReference>
<feature type="transmembrane region" description="Helical" evidence="2">
    <location>
        <begin position="56"/>
        <end position="79"/>
    </location>
</feature>